<dbReference type="PANTHER" id="PTHR33321">
    <property type="match status" value="1"/>
</dbReference>
<evidence type="ECO:0000256" key="1">
    <source>
        <dbReference type="SAM" id="SignalP"/>
    </source>
</evidence>
<dbReference type="EMBL" id="AUYB01000156">
    <property type="protein sequence ID" value="KZN29844.1"/>
    <property type="molecule type" value="Genomic_DNA"/>
</dbReference>
<dbReference type="Proteomes" id="UP000076643">
    <property type="component" value="Unassembled WGS sequence"/>
</dbReference>
<evidence type="ECO:0008006" key="4">
    <source>
        <dbReference type="Google" id="ProtNLM"/>
    </source>
</evidence>
<dbReference type="Pfam" id="PF04450">
    <property type="entry name" value="BSP"/>
    <property type="match status" value="1"/>
</dbReference>
<feature type="chain" id="PRO_5007880544" description="Secretion protein" evidence="1">
    <location>
        <begin position="24"/>
        <end position="253"/>
    </location>
</feature>
<gene>
    <name evidence="2" type="ORF">N475_25190</name>
</gene>
<dbReference type="AlphaFoldDB" id="A0A166UDQ3"/>
<dbReference type="RefSeq" id="WP_063359768.1">
    <property type="nucleotide sequence ID" value="NZ_AQHB01000049.1"/>
</dbReference>
<dbReference type="PANTHER" id="PTHR33321:SF12">
    <property type="entry name" value="PLANT BASIC SECRETORY PROTEIN (BSP) FAMILY PROTEIN"/>
    <property type="match status" value="1"/>
</dbReference>
<proteinExistence type="predicted"/>
<protein>
    <recommendedName>
        <fullName evidence="4">Secretion protein</fullName>
    </recommendedName>
</protein>
<evidence type="ECO:0000313" key="3">
    <source>
        <dbReference type="Proteomes" id="UP000076643"/>
    </source>
</evidence>
<dbReference type="PATRIC" id="fig|1365250.3.peg.5037"/>
<reference evidence="2 3" key="1">
    <citation type="submission" date="2013-07" db="EMBL/GenBank/DDBJ databases">
        <title>Comparative Genomic and Metabolomic Analysis of Twelve Strains of Pseudoalteromonas luteoviolacea.</title>
        <authorList>
            <person name="Vynne N.G."/>
            <person name="Mansson M."/>
            <person name="Gram L."/>
        </authorList>
    </citation>
    <scope>NUCLEOTIDE SEQUENCE [LARGE SCALE GENOMIC DNA]</scope>
    <source>
        <strain evidence="2 3">DSM 6061</strain>
    </source>
</reference>
<accession>A0A166UDQ3</accession>
<name>A0A166UDQ3_9GAMM</name>
<keyword evidence="1" id="KW-0732">Signal</keyword>
<comment type="caution">
    <text evidence="2">The sequence shown here is derived from an EMBL/GenBank/DDBJ whole genome shotgun (WGS) entry which is preliminary data.</text>
</comment>
<feature type="signal peptide" evidence="1">
    <location>
        <begin position="1"/>
        <end position="23"/>
    </location>
</feature>
<organism evidence="2 3">
    <name type="scientific">Pseudoalteromonas luteoviolacea DSM 6061</name>
    <dbReference type="NCBI Taxonomy" id="1365250"/>
    <lineage>
        <taxon>Bacteria</taxon>
        <taxon>Pseudomonadati</taxon>
        <taxon>Pseudomonadota</taxon>
        <taxon>Gammaproteobacteria</taxon>
        <taxon>Alteromonadales</taxon>
        <taxon>Pseudoalteromonadaceae</taxon>
        <taxon>Pseudoalteromonas</taxon>
    </lineage>
</organism>
<dbReference type="STRING" id="43657.S4054249_22775"/>
<evidence type="ECO:0000313" key="2">
    <source>
        <dbReference type="EMBL" id="KZN29844.1"/>
    </source>
</evidence>
<keyword evidence="3" id="KW-1185">Reference proteome</keyword>
<dbReference type="InterPro" id="IPR007541">
    <property type="entry name" value="Uncharacterised_BSP"/>
</dbReference>
<sequence length="253" mass="29107">MKVSAICTPIAIAVGMFAHSVSATEEIDTKIKPVHFESNIEWLTFKLPNVQIRYFSKEQVSIWQHVDVELVKQISYNVARILYKEEGKAPKLPLLEIILEDMEGVAYKEGDFTGAKIHISAQYLKKYQQSHPQQALYDELIGILYHEIAHAYQLDDHNYKEIGPIIEGIADVVRMKGGYVDFSKRKKGGNYDSGYKTTAFFLHWLEEHHHPNLLVELNAQLDPFDNKKWSWGSFSSSMKINLDSAWSNYQKTL</sequence>